<gene>
    <name evidence="1" type="ORF">MENTE1834_LOCUS18515</name>
</gene>
<reference evidence="1" key="1">
    <citation type="submission" date="2023-11" db="EMBL/GenBank/DDBJ databases">
        <authorList>
            <person name="Poullet M."/>
        </authorList>
    </citation>
    <scope>NUCLEOTIDE SEQUENCE</scope>
    <source>
        <strain evidence="1">E1834</strain>
    </source>
</reference>
<evidence type="ECO:0000313" key="1">
    <source>
        <dbReference type="EMBL" id="CAK5070012.1"/>
    </source>
</evidence>
<comment type="caution">
    <text evidence="1">The sequence shown here is derived from an EMBL/GenBank/DDBJ whole genome shotgun (WGS) entry which is preliminary data.</text>
</comment>
<proteinExistence type="predicted"/>
<keyword evidence="2" id="KW-1185">Reference proteome</keyword>
<evidence type="ECO:0000313" key="2">
    <source>
        <dbReference type="Proteomes" id="UP001497535"/>
    </source>
</evidence>
<organism evidence="1 2">
    <name type="scientific">Meloidogyne enterolobii</name>
    <name type="common">Root-knot nematode worm</name>
    <name type="synonym">Meloidogyne mayaguensis</name>
    <dbReference type="NCBI Taxonomy" id="390850"/>
    <lineage>
        <taxon>Eukaryota</taxon>
        <taxon>Metazoa</taxon>
        <taxon>Ecdysozoa</taxon>
        <taxon>Nematoda</taxon>
        <taxon>Chromadorea</taxon>
        <taxon>Rhabditida</taxon>
        <taxon>Tylenchina</taxon>
        <taxon>Tylenchomorpha</taxon>
        <taxon>Tylenchoidea</taxon>
        <taxon>Meloidogynidae</taxon>
        <taxon>Meloidogyninae</taxon>
        <taxon>Meloidogyne</taxon>
    </lineage>
</organism>
<protein>
    <submittedName>
        <fullName evidence="1">Uncharacterized protein</fullName>
    </submittedName>
</protein>
<dbReference type="Proteomes" id="UP001497535">
    <property type="component" value="Unassembled WGS sequence"/>
</dbReference>
<name>A0ACB0YZ60_MELEN</name>
<dbReference type="EMBL" id="CAVMJV010000021">
    <property type="protein sequence ID" value="CAK5070012.1"/>
    <property type="molecule type" value="Genomic_DNA"/>
</dbReference>
<accession>A0ACB0YZ60</accession>
<sequence length="72" mass="7661">MPGTNSAANNVLPIGNMAMQREMQGTSSSSSSSTNNVVAAPVPRVSQTNARANRERATDQRGVDILEKLFNI</sequence>